<name>A0AA40BXZ7_9PEZI</name>
<feature type="compositionally biased region" description="Basic and acidic residues" evidence="1">
    <location>
        <begin position="89"/>
        <end position="101"/>
    </location>
</feature>
<dbReference type="AlphaFoldDB" id="A0AA40BXZ7"/>
<sequence length="131" mass="14346">MSRLDPNSLYTISPSTAQDRNSSLLSILPNQNNQAVLLPGPSTDSRPGREQLGRFELIDGSNNVYSIQNSNLGFDIVLSLDDNAQGVEMADRKGDEEEQQRWEVGLTGMDDRGPQSPPCPTSPTGHRLRPP</sequence>
<dbReference type="EMBL" id="JAULSU010000005">
    <property type="protein sequence ID" value="KAK0617723.1"/>
    <property type="molecule type" value="Genomic_DNA"/>
</dbReference>
<comment type="caution">
    <text evidence="2">The sequence shown here is derived from an EMBL/GenBank/DDBJ whole genome shotgun (WGS) entry which is preliminary data.</text>
</comment>
<protein>
    <submittedName>
        <fullName evidence="2">Uncharacterized protein</fullName>
    </submittedName>
</protein>
<accession>A0AA40BXZ7</accession>
<evidence type="ECO:0000313" key="2">
    <source>
        <dbReference type="EMBL" id="KAK0617723.1"/>
    </source>
</evidence>
<evidence type="ECO:0000313" key="3">
    <source>
        <dbReference type="Proteomes" id="UP001175000"/>
    </source>
</evidence>
<gene>
    <name evidence="2" type="ORF">B0T14DRAFT_498686</name>
</gene>
<reference evidence="2" key="1">
    <citation type="submission" date="2023-06" db="EMBL/GenBank/DDBJ databases">
        <title>Genome-scale phylogeny and comparative genomics of the fungal order Sordariales.</title>
        <authorList>
            <consortium name="Lawrence Berkeley National Laboratory"/>
            <person name="Hensen N."/>
            <person name="Bonometti L."/>
            <person name="Westerberg I."/>
            <person name="Brannstrom I.O."/>
            <person name="Guillou S."/>
            <person name="Cros-Aarteil S."/>
            <person name="Calhoun S."/>
            <person name="Haridas S."/>
            <person name="Kuo A."/>
            <person name="Mondo S."/>
            <person name="Pangilinan J."/>
            <person name="Riley R."/>
            <person name="Labutti K."/>
            <person name="Andreopoulos B."/>
            <person name="Lipzen A."/>
            <person name="Chen C."/>
            <person name="Yanf M."/>
            <person name="Daum C."/>
            <person name="Ng V."/>
            <person name="Clum A."/>
            <person name="Steindorff A."/>
            <person name="Ohm R."/>
            <person name="Martin F."/>
            <person name="Silar P."/>
            <person name="Natvig D."/>
            <person name="Lalanne C."/>
            <person name="Gautier V."/>
            <person name="Ament-Velasquez S.L."/>
            <person name="Kruys A."/>
            <person name="Hutchinson M.I."/>
            <person name="Powell A.J."/>
            <person name="Barry K."/>
            <person name="Miller A.N."/>
            <person name="Grigoriev I.V."/>
            <person name="Debuchy R."/>
            <person name="Gladieux P."/>
            <person name="Thoren M.H."/>
            <person name="Johannesson H."/>
        </authorList>
    </citation>
    <scope>NUCLEOTIDE SEQUENCE</scope>
    <source>
        <strain evidence="2">CBS 606.72</strain>
    </source>
</reference>
<evidence type="ECO:0000256" key="1">
    <source>
        <dbReference type="SAM" id="MobiDB-lite"/>
    </source>
</evidence>
<keyword evidence="3" id="KW-1185">Reference proteome</keyword>
<organism evidence="2 3">
    <name type="scientific">Immersiella caudata</name>
    <dbReference type="NCBI Taxonomy" id="314043"/>
    <lineage>
        <taxon>Eukaryota</taxon>
        <taxon>Fungi</taxon>
        <taxon>Dikarya</taxon>
        <taxon>Ascomycota</taxon>
        <taxon>Pezizomycotina</taxon>
        <taxon>Sordariomycetes</taxon>
        <taxon>Sordariomycetidae</taxon>
        <taxon>Sordariales</taxon>
        <taxon>Lasiosphaeriaceae</taxon>
        <taxon>Immersiella</taxon>
    </lineage>
</organism>
<proteinExistence type="predicted"/>
<feature type="region of interest" description="Disordered" evidence="1">
    <location>
        <begin position="88"/>
        <end position="131"/>
    </location>
</feature>
<dbReference type="Proteomes" id="UP001175000">
    <property type="component" value="Unassembled WGS sequence"/>
</dbReference>